<feature type="region of interest" description="Disordered" evidence="1">
    <location>
        <begin position="343"/>
        <end position="364"/>
    </location>
</feature>
<evidence type="ECO:0000256" key="1">
    <source>
        <dbReference type="SAM" id="MobiDB-lite"/>
    </source>
</evidence>
<dbReference type="EMBL" id="JANBOJ010000102">
    <property type="protein sequence ID" value="KAJ1722638.1"/>
    <property type="molecule type" value="Genomic_DNA"/>
</dbReference>
<organism evidence="2 3">
    <name type="scientific">Coemansia erecta</name>
    <dbReference type="NCBI Taxonomy" id="147472"/>
    <lineage>
        <taxon>Eukaryota</taxon>
        <taxon>Fungi</taxon>
        <taxon>Fungi incertae sedis</taxon>
        <taxon>Zoopagomycota</taxon>
        <taxon>Kickxellomycotina</taxon>
        <taxon>Kickxellomycetes</taxon>
        <taxon>Kickxellales</taxon>
        <taxon>Kickxellaceae</taxon>
        <taxon>Coemansia</taxon>
    </lineage>
</organism>
<accession>A0A9W8CSY8</accession>
<name>A0A9W8CSY8_9FUNG</name>
<dbReference type="Proteomes" id="UP001149813">
    <property type="component" value="Unassembled WGS sequence"/>
</dbReference>
<evidence type="ECO:0000313" key="3">
    <source>
        <dbReference type="Proteomes" id="UP001149813"/>
    </source>
</evidence>
<feature type="non-terminal residue" evidence="2">
    <location>
        <position position="1"/>
    </location>
</feature>
<feature type="compositionally biased region" description="Basic and acidic residues" evidence="1">
    <location>
        <begin position="807"/>
        <end position="817"/>
    </location>
</feature>
<dbReference type="OrthoDB" id="5550659at2759"/>
<dbReference type="AlphaFoldDB" id="A0A9W8CSY8"/>
<feature type="region of interest" description="Disordered" evidence="1">
    <location>
        <begin position="19"/>
        <end position="42"/>
    </location>
</feature>
<feature type="region of interest" description="Disordered" evidence="1">
    <location>
        <begin position="807"/>
        <end position="841"/>
    </location>
</feature>
<reference evidence="2" key="1">
    <citation type="submission" date="2022-07" db="EMBL/GenBank/DDBJ databases">
        <title>Phylogenomic reconstructions and comparative analyses of Kickxellomycotina fungi.</title>
        <authorList>
            <person name="Reynolds N.K."/>
            <person name="Stajich J.E."/>
            <person name="Barry K."/>
            <person name="Grigoriev I.V."/>
            <person name="Crous P."/>
            <person name="Smith M.E."/>
        </authorList>
    </citation>
    <scope>NUCLEOTIDE SEQUENCE</scope>
    <source>
        <strain evidence="2">NBRC 32514</strain>
    </source>
</reference>
<sequence length="1046" mass="116838">TLGSTLKSQIMVDLSSWEDKKRHEASKSKKYKRQRPPPIPEVPREIMHDLRRVREGLMTDSFREHEVSNWAVDVLSSFVVIADMKGTCDQHDLIELPTIKAVFSMLLTAIGYEATVSGEEAAEDTLINAIASSTTDKRAGVWILNQYGSVRRPSLFKRMHMYCISNLARVPESSGAPADISGLQQAMDGLVRRYSEDNTKALDDVLEIYLKVIEQQDADPSAVQGISEDDPRRYILHYILQSRLDCRTLFIDGSAASSKANVEALGSNRMWFSEAMRFEMRFGFSRFVIHAGGTRTLQPLSEAIDVLFCDLSKPKRALEQPLDIGRTVGVFWLMYMVANSSDKDSQADQQAPNDEDDVEMESTGAQSRQQWCEQFIDRCGDMLQKLVGREQEQITLHQLPKTIKKMPQPIPNGLPEVVLRGVRLYNNGSTAISSMEDREGEQIFRSLFRVISATGGAAGSEDGEDGSATRVFRLLCKAAPVLVEIIAVRTDSEAVTKGLLRGLVEKWPLRMRGLKTAGVNPQSIFALYQALQAVSECHRSVLPQKLQLVYNTLVKMDDMTPTRLDHLVDVLATAAVHSKKLGPESCVREAVDGLRDVFLLKWRSLWKLCFGVCGRSSDGGWAKQMALIEALKRCMDSTWTIERVTVAECALRELAIIQEVLNDLHEDDTQDVEQLVVLARALLSLVLTLVRNSPSIERLAIERLVRILLLAESTISSDELNLLFSVGEGDKYALYGSIEALRNSSALSSDASGAKHDSASDLAALLEGKLVSLYGNGASKKQEDAETVHVAEQMLWQNAVRPIPKYPRSDFQRRDQVDDSWSFVRPQPNGTKKADQASRENPYAPRRPLIVLALLSVVRQSPASAMAVLGQLIEEYYADSMPNIPPTMVDQRLHKGRLQMQPVEMELVSDMRSNGDLEQLVFAMLQSEQGREFGRRIMSAVLVGLVVMWNGALLEPAKKRPKDLEFTVRLIDHIVAESECSGGIRHIAKLVPLMGGSDVARVLHVCVWRWILHRMPGAEDESHILIAHLLRRYIVSAAPLFRLFAR</sequence>
<proteinExistence type="predicted"/>
<evidence type="ECO:0000313" key="2">
    <source>
        <dbReference type="EMBL" id="KAJ1722638.1"/>
    </source>
</evidence>
<keyword evidence="3" id="KW-1185">Reference proteome</keyword>
<protein>
    <submittedName>
        <fullName evidence="2">Uncharacterized protein</fullName>
    </submittedName>
</protein>
<comment type="caution">
    <text evidence="2">The sequence shown here is derived from an EMBL/GenBank/DDBJ whole genome shotgun (WGS) entry which is preliminary data.</text>
</comment>
<gene>
    <name evidence="2" type="ORF">LPJ53_002980</name>
</gene>